<evidence type="ECO:0000259" key="8">
    <source>
        <dbReference type="PROSITE" id="PS51379"/>
    </source>
</evidence>
<dbReference type="OrthoDB" id="9803192at2"/>
<organism evidence="9 10">
    <name type="scientific">Syntrophothermus lipocalidus (strain DSM 12680 / TGB-C1)</name>
    <dbReference type="NCBI Taxonomy" id="643648"/>
    <lineage>
        <taxon>Bacteria</taxon>
        <taxon>Bacillati</taxon>
        <taxon>Bacillota</taxon>
        <taxon>Clostridia</taxon>
        <taxon>Eubacteriales</taxon>
        <taxon>Syntrophomonadaceae</taxon>
        <taxon>Syntrophothermus</taxon>
    </lineage>
</organism>
<evidence type="ECO:0000256" key="1">
    <source>
        <dbReference type="ARBA" id="ARBA00003532"/>
    </source>
</evidence>
<dbReference type="PROSITE" id="PS00641">
    <property type="entry name" value="COMPLEX1_75K_1"/>
    <property type="match status" value="1"/>
</dbReference>
<dbReference type="InterPro" id="IPR000283">
    <property type="entry name" value="NADH_UbQ_OxRdtase_75kDa_su_CS"/>
</dbReference>
<protein>
    <recommendedName>
        <fullName evidence="2">Ferredoxin</fullName>
    </recommendedName>
</protein>
<sequence>MRVKIDGIELEVQPGEILLNAARRAGINIPTLCYHEAFGGQGHCRMCLVEVRKGAEVKLVASCTYPINEEVEVKTRTPVVEKIRQNIVMLLYKEAPASEIMQKMYVEYGCEANLLEPNEGERCILCRLCVKACEKMGASAISAVFRGTSKRIGTPYDEASADCIGCAACAQVCPTGAIEVRETLDTRTIWHRDFELVRCKECGRVVGTKEQSDYLKGKLGWKTPNYELCETCRRREAAGHLKEYSRQ</sequence>
<keyword evidence="10" id="KW-1185">Reference proteome</keyword>
<dbReference type="InterPro" id="IPR017900">
    <property type="entry name" value="4Fe4S_Fe_S_CS"/>
</dbReference>
<dbReference type="STRING" id="643648.Slip_2097"/>
<dbReference type="HOGENOM" id="CLU_000422_11_3_9"/>
<dbReference type="GO" id="GO:0051539">
    <property type="term" value="F:4 iron, 4 sulfur cluster binding"/>
    <property type="evidence" value="ECO:0007669"/>
    <property type="project" value="UniProtKB-KW"/>
</dbReference>
<evidence type="ECO:0000313" key="10">
    <source>
        <dbReference type="Proteomes" id="UP000000378"/>
    </source>
</evidence>
<dbReference type="InterPro" id="IPR017896">
    <property type="entry name" value="4Fe4S_Fe-S-bd"/>
</dbReference>
<accession>D7CIW5</accession>
<evidence type="ECO:0000259" key="7">
    <source>
        <dbReference type="PROSITE" id="PS51085"/>
    </source>
</evidence>
<dbReference type="PROSITE" id="PS51379">
    <property type="entry name" value="4FE4S_FER_2"/>
    <property type="match status" value="2"/>
</dbReference>
<dbReference type="KEGG" id="slp:Slip_2097"/>
<dbReference type="PANTHER" id="PTHR24960:SF84">
    <property type="entry name" value="HYDROGENASE SUBUNIT"/>
    <property type="match status" value="1"/>
</dbReference>
<feature type="domain" description="2Fe-2S ferredoxin-type" evidence="7">
    <location>
        <begin position="1"/>
        <end position="79"/>
    </location>
</feature>
<dbReference type="SUPFAM" id="SSF54862">
    <property type="entry name" value="4Fe-4S ferredoxins"/>
    <property type="match status" value="1"/>
</dbReference>
<dbReference type="Proteomes" id="UP000000378">
    <property type="component" value="Chromosome"/>
</dbReference>
<dbReference type="PROSITE" id="PS00198">
    <property type="entry name" value="4FE4S_FER_1"/>
    <property type="match status" value="1"/>
</dbReference>
<keyword evidence="5" id="KW-0408">Iron</keyword>
<keyword evidence="3" id="KW-0004">4Fe-4S</keyword>
<dbReference type="Pfam" id="PF14697">
    <property type="entry name" value="Fer4_21"/>
    <property type="match status" value="1"/>
</dbReference>
<reference evidence="10" key="1">
    <citation type="journal article" date="2010" name="Stand. Genomic Sci.">
        <title>Complete genome sequence of Syntrophothermus lipocalidus type strain (TGB-C1T).</title>
        <authorList>
            <consortium name="US DOE Joint Genome Institute (JGI-PGF)"/>
            <person name="Djao O."/>
            <person name="Zhang X."/>
            <person name="Lucas S."/>
            <person name="Lapidus A."/>
            <person name="Glavina Del Rio T."/>
            <person name="Nolan M."/>
            <person name="Tice H."/>
            <person name="Cheng J."/>
            <person name="Han C."/>
            <person name="Tapia R."/>
            <person name="Goodwin L."/>
            <person name="Pitluck S."/>
            <person name="Liolios K."/>
            <person name="Ivanova N."/>
            <person name="Mavromatis K."/>
            <person name="Mikhailova N."/>
            <person name="Ovchinnikova G."/>
            <person name="Pati A."/>
            <person name="Brambilla E."/>
            <person name="Chen A."/>
            <person name="Palaniappan K."/>
            <person name="Land M."/>
            <person name="Hauser L."/>
            <person name="Chang Y."/>
            <person name="Jeffries C."/>
            <person name="Rohde M."/>
            <person name="Sikorski J."/>
            <person name="Spring S."/>
            <person name="Goker M."/>
            <person name="Detter J."/>
            <person name="Woyke T."/>
            <person name="Bristow J."/>
            <person name="Eisen J."/>
            <person name="Markowitz V."/>
            <person name="Hugenholtz P."/>
            <person name="Kyrpides N."/>
            <person name="Klenk H."/>
        </authorList>
    </citation>
    <scope>NUCLEOTIDE SEQUENCE [LARGE SCALE GENOMIC DNA]</scope>
    <source>
        <strain evidence="10">DSM 12680 / TGB-C1</strain>
    </source>
</reference>
<name>D7CIW5_SYNLT</name>
<dbReference type="Gene3D" id="3.10.20.740">
    <property type="match status" value="1"/>
</dbReference>
<feature type="domain" description="4Fe-4S ferredoxin-type" evidence="8">
    <location>
        <begin position="153"/>
        <end position="183"/>
    </location>
</feature>
<evidence type="ECO:0000256" key="5">
    <source>
        <dbReference type="ARBA" id="ARBA00023004"/>
    </source>
</evidence>
<dbReference type="InterPro" id="IPR050157">
    <property type="entry name" value="PSI_iron-sulfur_center"/>
</dbReference>
<dbReference type="AlphaFoldDB" id="D7CIW5"/>
<evidence type="ECO:0000256" key="3">
    <source>
        <dbReference type="ARBA" id="ARBA00022485"/>
    </source>
</evidence>
<dbReference type="eggNOG" id="COG1034">
    <property type="taxonomic scope" value="Bacteria"/>
</dbReference>
<dbReference type="GO" id="GO:0008137">
    <property type="term" value="F:NADH dehydrogenase (ubiquinone) activity"/>
    <property type="evidence" value="ECO:0007669"/>
    <property type="project" value="InterPro"/>
</dbReference>
<feature type="domain" description="4Fe-4S ferredoxin-type" evidence="8">
    <location>
        <begin position="113"/>
        <end position="144"/>
    </location>
</feature>
<dbReference type="GO" id="GO:0046872">
    <property type="term" value="F:metal ion binding"/>
    <property type="evidence" value="ECO:0007669"/>
    <property type="project" value="UniProtKB-KW"/>
</dbReference>
<keyword evidence="6" id="KW-0411">Iron-sulfur</keyword>
<evidence type="ECO:0000256" key="2">
    <source>
        <dbReference type="ARBA" id="ARBA00013529"/>
    </source>
</evidence>
<dbReference type="GO" id="GO:0016020">
    <property type="term" value="C:membrane"/>
    <property type="evidence" value="ECO:0007669"/>
    <property type="project" value="InterPro"/>
</dbReference>
<dbReference type="Gene3D" id="3.30.70.20">
    <property type="match status" value="1"/>
</dbReference>
<evidence type="ECO:0000313" key="9">
    <source>
        <dbReference type="EMBL" id="ADI02843.1"/>
    </source>
</evidence>
<dbReference type="InterPro" id="IPR001041">
    <property type="entry name" value="2Fe-2S_ferredoxin-type"/>
</dbReference>
<comment type="function">
    <text evidence="1">Ferredoxins are iron-sulfur proteins that transfer electrons in a wide variety of metabolic reactions.</text>
</comment>
<dbReference type="PANTHER" id="PTHR24960">
    <property type="entry name" value="PHOTOSYSTEM I IRON-SULFUR CENTER-RELATED"/>
    <property type="match status" value="1"/>
</dbReference>
<keyword evidence="4" id="KW-0479">Metal-binding</keyword>
<evidence type="ECO:0000256" key="4">
    <source>
        <dbReference type="ARBA" id="ARBA00022723"/>
    </source>
</evidence>
<dbReference type="EMBL" id="CP002048">
    <property type="protein sequence ID" value="ADI02843.1"/>
    <property type="molecule type" value="Genomic_DNA"/>
</dbReference>
<dbReference type="GO" id="GO:0042773">
    <property type="term" value="P:ATP synthesis coupled electron transport"/>
    <property type="evidence" value="ECO:0007669"/>
    <property type="project" value="InterPro"/>
</dbReference>
<dbReference type="PROSITE" id="PS51085">
    <property type="entry name" value="2FE2S_FER_2"/>
    <property type="match status" value="1"/>
</dbReference>
<dbReference type="CDD" id="cd00207">
    <property type="entry name" value="fer2"/>
    <property type="match status" value="1"/>
</dbReference>
<dbReference type="Pfam" id="PF13510">
    <property type="entry name" value="Fer2_4"/>
    <property type="match status" value="1"/>
</dbReference>
<reference evidence="9 10" key="2">
    <citation type="journal article" date="2010" name="Stand. Genomic Sci.">
        <title>Complete genome sequence of Syntrophothermus lipocalidus type strain (TGB-C1).</title>
        <authorList>
            <person name="Djao O.D."/>
            <person name="Zhang X."/>
            <person name="Lucas S."/>
            <person name="Lapidus A."/>
            <person name="Del Rio T.G."/>
            <person name="Nolan M."/>
            <person name="Tice H."/>
            <person name="Cheng J.F."/>
            <person name="Han C."/>
            <person name="Tapia R."/>
            <person name="Goodwin L."/>
            <person name="Pitluck S."/>
            <person name="Liolios K."/>
            <person name="Ivanova N."/>
            <person name="Mavromatis K."/>
            <person name="Mikhailova N."/>
            <person name="Ovchinnikova G."/>
            <person name="Pati A."/>
            <person name="Brambilla E."/>
            <person name="Chen A."/>
            <person name="Palaniappan K."/>
            <person name="Land M."/>
            <person name="Hauser L."/>
            <person name="Chang Y.J."/>
            <person name="Jeffries C.D."/>
            <person name="Rohde M."/>
            <person name="Sikorski J."/>
            <person name="Spring S."/>
            <person name="Goker M."/>
            <person name="Detter J.C."/>
            <person name="Woyke T."/>
            <person name="Bristow J."/>
            <person name="Eisen J.A."/>
            <person name="Markowitz V."/>
            <person name="Hugenholtz P."/>
            <person name="Kyrpides N.C."/>
            <person name="Klenk H.P."/>
        </authorList>
    </citation>
    <scope>NUCLEOTIDE SEQUENCE [LARGE SCALE GENOMIC DNA]</scope>
    <source>
        <strain evidence="10">DSM 12680 / TGB-C1</strain>
    </source>
</reference>
<evidence type="ECO:0000256" key="6">
    <source>
        <dbReference type="ARBA" id="ARBA00023014"/>
    </source>
</evidence>
<proteinExistence type="predicted"/>
<gene>
    <name evidence="9" type="ordered locus">Slip_2097</name>
</gene>
<dbReference type="RefSeq" id="WP_013176245.1">
    <property type="nucleotide sequence ID" value="NC_014220.1"/>
</dbReference>
<dbReference type="InterPro" id="IPR036010">
    <property type="entry name" value="2Fe-2S_ferredoxin-like_sf"/>
</dbReference>
<dbReference type="SUPFAM" id="SSF54292">
    <property type="entry name" value="2Fe-2S ferredoxin-like"/>
    <property type="match status" value="1"/>
</dbReference>